<dbReference type="InterPro" id="IPR001185">
    <property type="entry name" value="MS_channel"/>
</dbReference>
<evidence type="ECO:0000313" key="14">
    <source>
        <dbReference type="Proteomes" id="UP000030905"/>
    </source>
</evidence>
<dbReference type="Proteomes" id="UP000030905">
    <property type="component" value="Chromosome"/>
</dbReference>
<dbReference type="NCBIfam" id="NF001843">
    <property type="entry name" value="PRK00567.1-4"/>
    <property type="match status" value="1"/>
</dbReference>
<accession>A0A0H3JB83</accession>
<dbReference type="NCBIfam" id="TIGR00220">
    <property type="entry name" value="mscL"/>
    <property type="match status" value="1"/>
</dbReference>
<dbReference type="EMBL" id="CP009268">
    <property type="protein sequence ID" value="AJA53268.1"/>
    <property type="molecule type" value="Genomic_DNA"/>
</dbReference>
<dbReference type="RefSeq" id="WP_003446703.1">
    <property type="nucleotide sequence ID" value="NZ_ANZB01000012.1"/>
</dbReference>
<dbReference type="Pfam" id="PF01741">
    <property type="entry name" value="MscL"/>
    <property type="match status" value="1"/>
</dbReference>
<feature type="transmembrane region" description="Helical" evidence="10">
    <location>
        <begin position="83"/>
        <end position="101"/>
    </location>
</feature>
<evidence type="ECO:0000256" key="7">
    <source>
        <dbReference type="ARBA" id="ARBA00023065"/>
    </source>
</evidence>
<keyword evidence="9 10" id="KW-0407">Ion channel</keyword>
<feature type="transmembrane region" description="Helical" evidence="10">
    <location>
        <begin position="12"/>
        <end position="35"/>
    </location>
</feature>
<evidence type="ECO:0000256" key="6">
    <source>
        <dbReference type="ARBA" id="ARBA00022989"/>
    </source>
</evidence>
<dbReference type="Gene3D" id="1.10.1200.120">
    <property type="entry name" value="Large-conductance mechanosensitive channel, MscL, domain 1"/>
    <property type="match status" value="1"/>
</dbReference>
<evidence type="ECO:0000256" key="5">
    <source>
        <dbReference type="ARBA" id="ARBA00022692"/>
    </source>
</evidence>
<evidence type="ECO:0000256" key="1">
    <source>
        <dbReference type="ARBA" id="ARBA00004651"/>
    </source>
</evidence>
<dbReference type="HAMAP" id="MF_00115">
    <property type="entry name" value="MscL"/>
    <property type="match status" value="1"/>
</dbReference>
<dbReference type="EMBL" id="JPGY02000001">
    <property type="protein sequence ID" value="KRU14706.1"/>
    <property type="molecule type" value="Genomic_DNA"/>
</dbReference>
<keyword evidence="5 10" id="KW-0812">Transmembrane</keyword>
<dbReference type="PROSITE" id="PS01327">
    <property type="entry name" value="MSCL"/>
    <property type="match status" value="1"/>
</dbReference>
<evidence type="ECO:0000313" key="13">
    <source>
        <dbReference type="Proteomes" id="UP000028042"/>
    </source>
</evidence>
<keyword evidence="7 10" id="KW-0406">Ion transport</keyword>
<name>A0A0H3JB83_CLOPA</name>
<dbReference type="GO" id="GO:0005886">
    <property type="term" value="C:plasma membrane"/>
    <property type="evidence" value="ECO:0007669"/>
    <property type="project" value="UniProtKB-SubCell"/>
</dbReference>
<sequence>MWKDFKKFALKGNVIDLAVAVIIGGAFGKIVTSLVNDIIMPPLGLILGKVDFSEFYINLSSNTYKSLTEAKAAGAPTINYGMFLNNIIQFLIVAFSIFIVIKQLDRFKKKEEKAETEKECPYCFTKINIKAVRCPNCTSVLEDYQNELD</sequence>
<dbReference type="KEGG" id="cpae:CPAST_c32140"/>
<evidence type="ECO:0000256" key="9">
    <source>
        <dbReference type="ARBA" id="ARBA00023303"/>
    </source>
</evidence>
<dbReference type="GeneID" id="93075320"/>
<reference evidence="12 13" key="3">
    <citation type="journal article" name="Genome Announc.">
        <title>Improved Draft Genome Sequence of Clostridium pasteurianum Strain ATCC 6013 (DSM 525) Using a Hybrid Next-Generation Sequencing Approach.</title>
        <authorList>
            <person name="Pyne M.E."/>
            <person name="Utturkar S."/>
            <person name="Brown S.D."/>
            <person name="Moo-Young M."/>
            <person name="Chung D.A."/>
            <person name="Chou C.P."/>
        </authorList>
    </citation>
    <scope>NUCLEOTIDE SEQUENCE [LARGE SCALE GENOMIC DNA]</scope>
    <source>
        <strain evidence="12 13">ATCC 6013</strain>
    </source>
</reference>
<reference evidence="11 14" key="1">
    <citation type="journal article" date="2015" name="Genome Announc.">
        <title>Complete Genome Sequence of the Nitrogen-Fixing and Solvent-Producing Clostridium pasteurianum DSM 525.</title>
        <authorList>
            <person name="Poehlein A."/>
            <person name="Grosse-Honebrink A."/>
            <person name="Zhang Y."/>
            <person name="Minton N.P."/>
            <person name="Daniel R."/>
        </authorList>
    </citation>
    <scope>NUCLEOTIDE SEQUENCE [LARGE SCALE GENOMIC DNA]</scope>
    <source>
        <strain evidence="11">DSM 525</strain>
        <strain evidence="14">DSM 525 / ATCC 6013</strain>
    </source>
</reference>
<dbReference type="Proteomes" id="UP000028042">
    <property type="component" value="Unassembled WGS sequence"/>
</dbReference>
<keyword evidence="14" id="KW-1185">Reference proteome</keyword>
<evidence type="ECO:0000256" key="10">
    <source>
        <dbReference type="HAMAP-Rule" id="MF_00115"/>
    </source>
</evidence>
<evidence type="ECO:0000256" key="8">
    <source>
        <dbReference type="ARBA" id="ARBA00023136"/>
    </source>
</evidence>
<evidence type="ECO:0000256" key="3">
    <source>
        <dbReference type="ARBA" id="ARBA00022448"/>
    </source>
</evidence>
<dbReference type="PANTHER" id="PTHR30266:SF2">
    <property type="entry name" value="LARGE-CONDUCTANCE MECHANOSENSITIVE CHANNEL"/>
    <property type="match status" value="1"/>
</dbReference>
<comment type="similarity">
    <text evidence="2 10">Belongs to the MscL family.</text>
</comment>
<dbReference type="GO" id="GO:0008381">
    <property type="term" value="F:mechanosensitive monoatomic ion channel activity"/>
    <property type="evidence" value="ECO:0007669"/>
    <property type="project" value="UniProtKB-UniRule"/>
</dbReference>
<comment type="function">
    <text evidence="10">Channel that opens in response to stretch forces in the membrane lipid bilayer. May participate in the regulation of osmotic pressure changes within the cell.</text>
</comment>
<comment type="subcellular location">
    <subcellularLocation>
        <location evidence="1 10">Cell membrane</location>
        <topology evidence="1 10">Multi-pass membrane protein</topology>
    </subcellularLocation>
</comment>
<evidence type="ECO:0000256" key="4">
    <source>
        <dbReference type="ARBA" id="ARBA00022475"/>
    </source>
</evidence>
<dbReference type="InterPro" id="IPR036019">
    <property type="entry name" value="MscL_channel"/>
</dbReference>
<evidence type="ECO:0000256" key="2">
    <source>
        <dbReference type="ARBA" id="ARBA00007254"/>
    </source>
</evidence>
<dbReference type="PATRIC" id="fig|1262449.3.peg.3103"/>
<gene>
    <name evidence="10 11" type="primary">mscL</name>
    <name evidence="11" type="ORF">CLPA_c32140</name>
    <name evidence="12" type="ORF">CP6013_03965</name>
</gene>
<dbReference type="SUPFAM" id="SSF81330">
    <property type="entry name" value="Gated mechanosensitive channel"/>
    <property type="match status" value="1"/>
</dbReference>
<dbReference type="AlphaFoldDB" id="A0A0H3JB83"/>
<keyword evidence="4 10" id="KW-1003">Cell membrane</keyword>
<keyword evidence="6 10" id="KW-1133">Transmembrane helix</keyword>
<keyword evidence="8 10" id="KW-0472">Membrane</keyword>
<dbReference type="InterPro" id="IPR037673">
    <property type="entry name" value="MSC/AndL"/>
</dbReference>
<organism evidence="11 14">
    <name type="scientific">Clostridium pasteurianum DSM 525 = ATCC 6013</name>
    <dbReference type="NCBI Taxonomy" id="1262449"/>
    <lineage>
        <taxon>Bacteria</taxon>
        <taxon>Bacillati</taxon>
        <taxon>Bacillota</taxon>
        <taxon>Clostridia</taxon>
        <taxon>Eubacteriales</taxon>
        <taxon>Clostridiaceae</taxon>
        <taxon>Clostridium</taxon>
    </lineage>
</organism>
<protein>
    <recommendedName>
        <fullName evidence="10">Large-conductance mechanosensitive channel</fullName>
    </recommendedName>
</protein>
<evidence type="ECO:0000313" key="11">
    <source>
        <dbReference type="EMBL" id="AJA53268.1"/>
    </source>
</evidence>
<dbReference type="eggNOG" id="COG1970">
    <property type="taxonomic scope" value="Bacteria"/>
</dbReference>
<dbReference type="PANTHER" id="PTHR30266">
    <property type="entry name" value="MECHANOSENSITIVE CHANNEL MSCL"/>
    <property type="match status" value="1"/>
</dbReference>
<dbReference type="KEGG" id="cpat:CLPA_c32140"/>
<keyword evidence="3 10" id="KW-0813">Transport</keyword>
<evidence type="ECO:0000313" key="12">
    <source>
        <dbReference type="EMBL" id="KRU14706.1"/>
    </source>
</evidence>
<proteinExistence type="inferred from homology"/>
<dbReference type="InterPro" id="IPR019823">
    <property type="entry name" value="Mechanosensitive_channel_CS"/>
</dbReference>
<comment type="subunit">
    <text evidence="10">Homopentamer.</text>
</comment>
<reference evidence="12" key="2">
    <citation type="submission" date="2015-10" db="EMBL/GenBank/DDBJ databases">
        <title>Improved Draft Genome Sequence of Clostridium pasteurianum Strain ATCC 6013 (DSM 525) Using a Hybrid Next-Generation Sequencing Approach.</title>
        <authorList>
            <person name="Pyne M.E."/>
            <person name="Utturkar S.M."/>
            <person name="Brown S.D."/>
            <person name="Moo-Young M."/>
            <person name="Chung D.A."/>
            <person name="Chou P.C."/>
        </authorList>
    </citation>
    <scope>NUCLEOTIDE SEQUENCE</scope>
    <source>
        <strain evidence="12">ATCC 6013</strain>
    </source>
</reference>
<dbReference type="PRINTS" id="PR01264">
    <property type="entry name" value="MECHCHANNEL"/>
</dbReference>